<name>A0A837GAW3_9VIBR</name>
<reference evidence="1" key="1">
    <citation type="journal article" date="2015" name="BMC Genomics">
        <title>Genome mining reveals unlocked bioactive potential of marine Gram-negative bacteria.</title>
        <authorList>
            <person name="Machado H."/>
            <person name="Sonnenschein E.C."/>
            <person name="Melchiorsen J."/>
            <person name="Gram L."/>
        </authorList>
    </citation>
    <scope>NUCLEOTIDE SEQUENCE</scope>
    <source>
        <strain evidence="1">S2052</strain>
    </source>
</reference>
<accession>A0A837GAW3</accession>
<dbReference type="RefSeq" id="WP_019276699.1">
    <property type="nucleotide sequence ID" value="NZ_CP063051.1"/>
</dbReference>
<sequence length="112" mass="12804">MSVMSFCKIDEMVVTPKMQGYLRRIESKVALGNLLATSVASSQFIQIFSGRMSAGKRLHTIYEHDWEVFSHVMMKSQELTRNEVNKVADEARIFSNGKESKFWGCVYDATRS</sequence>
<protein>
    <submittedName>
        <fullName evidence="1">Uncharacterized protein</fullName>
    </submittedName>
</protein>
<proteinExistence type="predicted"/>
<evidence type="ECO:0000313" key="1">
    <source>
        <dbReference type="EMBL" id="KJY76199.1"/>
    </source>
</evidence>
<dbReference type="EMBL" id="JXXR01000004">
    <property type="protein sequence ID" value="KJY76199.1"/>
    <property type="molecule type" value="Genomic_DNA"/>
</dbReference>
<comment type="caution">
    <text evidence="1">The sequence shown here is derived from an EMBL/GenBank/DDBJ whole genome shotgun (WGS) entry which is preliminary data.</text>
</comment>
<organism evidence="1">
    <name type="scientific">Vibrio coralliilyticus</name>
    <dbReference type="NCBI Taxonomy" id="190893"/>
    <lineage>
        <taxon>Bacteria</taxon>
        <taxon>Pseudomonadati</taxon>
        <taxon>Pseudomonadota</taxon>
        <taxon>Gammaproteobacteria</taxon>
        <taxon>Vibrionales</taxon>
        <taxon>Vibrionaceae</taxon>
        <taxon>Vibrio</taxon>
    </lineage>
</organism>
<gene>
    <name evidence="1" type="ORF">TW71_06420</name>
</gene>
<dbReference type="AlphaFoldDB" id="A0A837GAW3"/>